<keyword evidence="5 6" id="KW-0472">Membrane</keyword>
<evidence type="ECO:0000256" key="6">
    <source>
        <dbReference type="SAM" id="Phobius"/>
    </source>
</evidence>
<keyword evidence="3 6" id="KW-0812">Transmembrane</keyword>
<evidence type="ECO:0000256" key="5">
    <source>
        <dbReference type="ARBA" id="ARBA00023136"/>
    </source>
</evidence>
<feature type="transmembrane region" description="Helical" evidence="6">
    <location>
        <begin position="29"/>
        <end position="50"/>
    </location>
</feature>
<evidence type="ECO:0000256" key="2">
    <source>
        <dbReference type="ARBA" id="ARBA00022475"/>
    </source>
</evidence>
<evidence type="ECO:0000256" key="3">
    <source>
        <dbReference type="ARBA" id="ARBA00022692"/>
    </source>
</evidence>
<protein>
    <submittedName>
        <fullName evidence="8">PspC domain-containing protein</fullName>
    </submittedName>
</protein>
<dbReference type="PANTHER" id="PTHR33885">
    <property type="entry name" value="PHAGE SHOCK PROTEIN C"/>
    <property type="match status" value="1"/>
</dbReference>
<keyword evidence="4 6" id="KW-1133">Transmembrane helix</keyword>
<evidence type="ECO:0000256" key="1">
    <source>
        <dbReference type="ARBA" id="ARBA00004162"/>
    </source>
</evidence>
<gene>
    <name evidence="8" type="ORF">N4J17_14090</name>
</gene>
<dbReference type="InterPro" id="IPR052027">
    <property type="entry name" value="PspC"/>
</dbReference>
<evidence type="ECO:0000259" key="7">
    <source>
        <dbReference type="Pfam" id="PF04024"/>
    </source>
</evidence>
<feature type="domain" description="Phage shock protein PspC N-terminal" evidence="7">
    <location>
        <begin position="12"/>
        <end position="68"/>
    </location>
</feature>
<evidence type="ECO:0000256" key="4">
    <source>
        <dbReference type="ARBA" id="ARBA00022989"/>
    </source>
</evidence>
<organism evidence="8 9">
    <name type="scientific">Methylococcus capsulatus</name>
    <dbReference type="NCBI Taxonomy" id="414"/>
    <lineage>
        <taxon>Bacteria</taxon>
        <taxon>Pseudomonadati</taxon>
        <taxon>Pseudomonadota</taxon>
        <taxon>Gammaproteobacteria</taxon>
        <taxon>Methylococcales</taxon>
        <taxon>Methylococcaceae</taxon>
        <taxon>Methylococcus</taxon>
    </lineage>
</organism>
<keyword evidence="9" id="KW-1185">Reference proteome</keyword>
<evidence type="ECO:0000313" key="9">
    <source>
        <dbReference type="Proteomes" id="UP001359308"/>
    </source>
</evidence>
<accession>A0ABZ2F4U8</accession>
<dbReference type="EMBL" id="CP104311">
    <property type="protein sequence ID" value="WWF01580.1"/>
    <property type="molecule type" value="Genomic_DNA"/>
</dbReference>
<name>A0ABZ2F4U8_METCP</name>
<reference evidence="8 9" key="1">
    <citation type="submission" date="2022-09" db="EMBL/GenBank/DDBJ databases">
        <authorList>
            <person name="Giprobiosintez L."/>
        </authorList>
    </citation>
    <scope>NUCLEOTIDE SEQUENCE [LARGE SCALE GENOMIC DNA]</scope>
    <source>
        <strain evidence="9">VKPM-B-12549 (GBS-15)</strain>
    </source>
</reference>
<dbReference type="RefSeq" id="WP_198323851.1">
    <property type="nucleotide sequence ID" value="NZ_CP104311.1"/>
</dbReference>
<dbReference type="Proteomes" id="UP001359308">
    <property type="component" value="Chromosome"/>
</dbReference>
<keyword evidence="2" id="KW-1003">Cell membrane</keyword>
<evidence type="ECO:0000313" key="8">
    <source>
        <dbReference type="EMBL" id="WWF01580.1"/>
    </source>
</evidence>
<dbReference type="InterPro" id="IPR007168">
    <property type="entry name" value="Phageshock_PspC_N"/>
</dbReference>
<sequence>MQPPSALPRSSRLERDPDRRRIGGVCAGIARYFGLDVSLVRLIFLVSIFFSFSFTFWLYLVLWLVLPARGAGLSWGLRRKARGLARRFDGARTRATLPALQAKLSETEALVQSLLPQLDLPRSQQSPATLAVRKAVLEELPALLNHYLELPEHYAATHSLDDGRMPEQQLVAELDTLEQSLRQVAFETFSERFARTAGNLDQLREQFDENPAATVRARLEALQHRLAGRLDPETEARIASIGESLLAALDRLLRTAHEADPMLYDVRRIALEYLPDAVEHYLALPPDLARTEPLLHGKTAQAVLHEQLDVLDQSLRQMLSSLYRDDAQAIAVHARFLKEKFDRSQTGWD</sequence>
<proteinExistence type="predicted"/>
<dbReference type="PANTHER" id="PTHR33885:SF3">
    <property type="entry name" value="PHAGE SHOCK PROTEIN C"/>
    <property type="match status" value="1"/>
</dbReference>
<comment type="subcellular location">
    <subcellularLocation>
        <location evidence="1">Cell membrane</location>
        <topology evidence="1">Single-pass membrane protein</topology>
    </subcellularLocation>
</comment>
<dbReference type="Pfam" id="PF04024">
    <property type="entry name" value="PspC"/>
    <property type="match status" value="1"/>
</dbReference>